<evidence type="ECO:0000313" key="3">
    <source>
        <dbReference type="Proteomes" id="UP001140560"/>
    </source>
</evidence>
<dbReference type="InterPro" id="IPR023214">
    <property type="entry name" value="HAD_sf"/>
</dbReference>
<dbReference type="NCBIfam" id="TIGR01509">
    <property type="entry name" value="HAD-SF-IA-v3"/>
    <property type="match status" value="1"/>
</dbReference>
<protein>
    <submittedName>
        <fullName evidence="2">Uncharacterized protein</fullName>
    </submittedName>
</protein>
<evidence type="ECO:0000313" key="2">
    <source>
        <dbReference type="EMBL" id="KAJ4363907.1"/>
    </source>
</evidence>
<organism evidence="2 3">
    <name type="scientific">Neocucurbitaria cava</name>
    <dbReference type="NCBI Taxonomy" id="798079"/>
    <lineage>
        <taxon>Eukaryota</taxon>
        <taxon>Fungi</taxon>
        <taxon>Dikarya</taxon>
        <taxon>Ascomycota</taxon>
        <taxon>Pezizomycotina</taxon>
        <taxon>Dothideomycetes</taxon>
        <taxon>Pleosporomycetidae</taxon>
        <taxon>Pleosporales</taxon>
        <taxon>Pleosporineae</taxon>
        <taxon>Cucurbitariaceae</taxon>
        <taxon>Neocucurbitaria</taxon>
    </lineage>
</organism>
<dbReference type="GO" id="GO:0016791">
    <property type="term" value="F:phosphatase activity"/>
    <property type="evidence" value="ECO:0007669"/>
    <property type="project" value="UniProtKB-ARBA"/>
</dbReference>
<dbReference type="PANTHER" id="PTHR18901">
    <property type="entry name" value="2-DEOXYGLUCOSE-6-PHOSPHATE PHOSPHATASE 2"/>
    <property type="match status" value="1"/>
</dbReference>
<accession>A0A9W8Y0E6</accession>
<dbReference type="InterPro" id="IPR041492">
    <property type="entry name" value="HAD_2"/>
</dbReference>
<dbReference type="Gene3D" id="1.10.150.240">
    <property type="entry name" value="Putative phosphatase, domain 2"/>
    <property type="match status" value="1"/>
</dbReference>
<dbReference type="Proteomes" id="UP001140560">
    <property type="component" value="Unassembled WGS sequence"/>
</dbReference>
<dbReference type="Gene3D" id="3.40.50.1000">
    <property type="entry name" value="HAD superfamily/HAD-like"/>
    <property type="match status" value="2"/>
</dbReference>
<sequence length="201" mass="22340">MVSSFPPIRACIFDVDGTLINTEDIYSDIYNTILQEYGKPNYPWKIKAIQQSRGTSIFGDDPEMLHCDKKPSPDIFLLALKRLNNACVVAHDGEPEGLKPEECLVFEDSIAGVEAARRAGMRVVWVLHPGLAQVCRGREMDVLMGRTEEGGQAPDFSETEIDSSGSTVERNDCDGLMSEDGWAEMRLSLEDFPYGKYGINV</sequence>
<dbReference type="InterPro" id="IPR006439">
    <property type="entry name" value="HAD-SF_hydro_IA"/>
</dbReference>
<dbReference type="InterPro" id="IPR023198">
    <property type="entry name" value="PGP-like_dom2"/>
</dbReference>
<dbReference type="SUPFAM" id="SSF56784">
    <property type="entry name" value="HAD-like"/>
    <property type="match status" value="1"/>
</dbReference>
<dbReference type="Pfam" id="PF00702">
    <property type="entry name" value="Hydrolase"/>
    <property type="match status" value="1"/>
</dbReference>
<dbReference type="AlphaFoldDB" id="A0A9W8Y0E6"/>
<keyword evidence="3" id="KW-1185">Reference proteome</keyword>
<evidence type="ECO:0000256" key="1">
    <source>
        <dbReference type="SAM" id="MobiDB-lite"/>
    </source>
</evidence>
<name>A0A9W8Y0E6_9PLEO</name>
<reference evidence="2" key="1">
    <citation type="submission" date="2022-10" db="EMBL/GenBank/DDBJ databases">
        <title>Tapping the CABI collections for fungal endophytes: first genome assemblies for Collariella, Neodidymelliopsis, Ascochyta clinopodiicola, Didymella pomorum, Didymosphaeria variabile, Neocosmospora piperis and Neocucurbitaria cava.</title>
        <authorList>
            <person name="Hill R."/>
        </authorList>
    </citation>
    <scope>NUCLEOTIDE SEQUENCE</scope>
    <source>
        <strain evidence="2">IMI 356814</strain>
    </source>
</reference>
<proteinExistence type="predicted"/>
<comment type="caution">
    <text evidence="2">The sequence shown here is derived from an EMBL/GenBank/DDBJ whole genome shotgun (WGS) entry which is preliminary data.</text>
</comment>
<gene>
    <name evidence="2" type="ORF">N0V83_009359</name>
</gene>
<dbReference type="Pfam" id="PF13419">
    <property type="entry name" value="HAD_2"/>
    <property type="match status" value="1"/>
</dbReference>
<dbReference type="OrthoDB" id="40579at2759"/>
<dbReference type="EMBL" id="JAPEUY010000018">
    <property type="protein sequence ID" value="KAJ4363907.1"/>
    <property type="molecule type" value="Genomic_DNA"/>
</dbReference>
<dbReference type="InterPro" id="IPR036412">
    <property type="entry name" value="HAD-like_sf"/>
</dbReference>
<dbReference type="PANTHER" id="PTHR18901:SF38">
    <property type="entry name" value="PSEUDOURIDINE-5'-PHOSPHATASE"/>
    <property type="match status" value="1"/>
</dbReference>
<feature type="region of interest" description="Disordered" evidence="1">
    <location>
        <begin position="148"/>
        <end position="167"/>
    </location>
</feature>